<dbReference type="AlphaFoldDB" id="A0A0C3LT26"/>
<dbReference type="EMBL" id="KN823059">
    <property type="protein sequence ID" value="KIO24542.1"/>
    <property type="molecule type" value="Genomic_DNA"/>
</dbReference>
<reference evidence="4" key="2">
    <citation type="submission" date="2015-01" db="EMBL/GenBank/DDBJ databases">
        <title>Evolutionary Origins and Diversification of the Mycorrhizal Mutualists.</title>
        <authorList>
            <consortium name="DOE Joint Genome Institute"/>
            <consortium name="Mycorrhizal Genomics Consortium"/>
            <person name="Kohler A."/>
            <person name="Kuo A."/>
            <person name="Nagy L.G."/>
            <person name="Floudas D."/>
            <person name="Copeland A."/>
            <person name="Barry K.W."/>
            <person name="Cichocki N."/>
            <person name="Veneault-Fourrey C."/>
            <person name="LaButti K."/>
            <person name="Lindquist E.A."/>
            <person name="Lipzen A."/>
            <person name="Lundell T."/>
            <person name="Morin E."/>
            <person name="Murat C."/>
            <person name="Riley R."/>
            <person name="Ohm R."/>
            <person name="Sun H."/>
            <person name="Tunlid A."/>
            <person name="Henrissat B."/>
            <person name="Grigoriev I.V."/>
            <person name="Hibbett D.S."/>
            <person name="Martin F."/>
        </authorList>
    </citation>
    <scope>NUCLEOTIDE SEQUENCE [LARGE SCALE GENOMIC DNA]</scope>
    <source>
        <strain evidence="4">MUT 4182</strain>
    </source>
</reference>
<keyword evidence="4" id="KW-1185">Reference proteome</keyword>
<keyword evidence="2" id="KW-0472">Membrane</keyword>
<sequence length="630" mass="70475">MTSEPTRRRRFVSTFGDDGGEFYDCFDAMQEKIDGDLMRASNIPLLSVSLSQLASTSNDDRNDTKESQQIPWILGLLWTMFFIIMSMMSAILVAAWILVKRDWIVDNQKDLASLQGGEYDLRWGKYHRRLRIRDHREITEARVRIMAYLQFPLVRNLQPLQEFHICNPGTRANTAAVLVLDPQIDGERRAHGPFRPLDQTWTTPIDWGGHHIGKKHYYLPNFDSTWRGLPGNATSGDKEPEGKVLMAWAIVEMATFGNRNAQVAAFRDITAFQDEELLKLIRGTQRDLLSLAIRTSDFVPLFHVIVITRALSWLSKSFEPWDLENTRSFPNRRAEAKLREFTRSAQKALLQQWSNGDTDGSDPEAIEASISGCFVVHCCSTPVPELDDPSAGREVLLDLATSLLKSPEVSPKAVALALRGFLAMAGNTENEDSTVLKRLTAAQTMLGALTEVYKKDRRTEGGLPGLWHDYGELLDGETTAIDQRREAIYNSFNQYLRMISSSRLSSEDKGTNASWVAQLFEKHHNGCPDEPPLNPKLKQAHSTLWKIMTELGVDEAQDQRGPNILPAAPPNSVNNPASFDPISQTTNSPIPRQPVAPGGPTRNMPTQPDAAITPQTVQPPVASCRFTTGI</sequence>
<feature type="compositionally biased region" description="Polar residues" evidence="1">
    <location>
        <begin position="581"/>
        <end position="590"/>
    </location>
</feature>
<keyword evidence="2" id="KW-0812">Transmembrane</keyword>
<evidence type="ECO:0000313" key="3">
    <source>
        <dbReference type="EMBL" id="KIO24542.1"/>
    </source>
</evidence>
<feature type="transmembrane region" description="Helical" evidence="2">
    <location>
        <begin position="72"/>
        <end position="99"/>
    </location>
</feature>
<dbReference type="OrthoDB" id="10550750at2759"/>
<evidence type="ECO:0000256" key="1">
    <source>
        <dbReference type="SAM" id="MobiDB-lite"/>
    </source>
</evidence>
<reference evidence="3 4" key="1">
    <citation type="submission" date="2014-04" db="EMBL/GenBank/DDBJ databases">
        <authorList>
            <consortium name="DOE Joint Genome Institute"/>
            <person name="Kuo A."/>
            <person name="Girlanda M."/>
            <person name="Perotto S."/>
            <person name="Kohler A."/>
            <person name="Nagy L.G."/>
            <person name="Floudas D."/>
            <person name="Copeland A."/>
            <person name="Barry K.W."/>
            <person name="Cichocki N."/>
            <person name="Veneault-Fourrey C."/>
            <person name="LaButti K."/>
            <person name="Lindquist E.A."/>
            <person name="Lipzen A."/>
            <person name="Lundell T."/>
            <person name="Morin E."/>
            <person name="Murat C."/>
            <person name="Sun H."/>
            <person name="Tunlid A."/>
            <person name="Henrissat B."/>
            <person name="Grigoriev I.V."/>
            <person name="Hibbett D.S."/>
            <person name="Martin F."/>
            <person name="Nordberg H.P."/>
            <person name="Cantor M.N."/>
            <person name="Hua S.X."/>
        </authorList>
    </citation>
    <scope>NUCLEOTIDE SEQUENCE [LARGE SCALE GENOMIC DNA]</scope>
    <source>
        <strain evidence="3 4">MUT 4182</strain>
    </source>
</reference>
<gene>
    <name evidence="3" type="ORF">M407DRAFT_212451</name>
</gene>
<proteinExistence type="predicted"/>
<dbReference type="HOGENOM" id="CLU_434254_0_0_1"/>
<accession>A0A0C3LT26</accession>
<keyword evidence="2" id="KW-1133">Transmembrane helix</keyword>
<organism evidence="3 4">
    <name type="scientific">Tulasnella calospora MUT 4182</name>
    <dbReference type="NCBI Taxonomy" id="1051891"/>
    <lineage>
        <taxon>Eukaryota</taxon>
        <taxon>Fungi</taxon>
        <taxon>Dikarya</taxon>
        <taxon>Basidiomycota</taxon>
        <taxon>Agaricomycotina</taxon>
        <taxon>Agaricomycetes</taxon>
        <taxon>Cantharellales</taxon>
        <taxon>Tulasnellaceae</taxon>
        <taxon>Tulasnella</taxon>
    </lineage>
</organism>
<protein>
    <submittedName>
        <fullName evidence="3">Uncharacterized protein</fullName>
    </submittedName>
</protein>
<feature type="region of interest" description="Disordered" evidence="1">
    <location>
        <begin position="559"/>
        <end position="614"/>
    </location>
</feature>
<evidence type="ECO:0000313" key="4">
    <source>
        <dbReference type="Proteomes" id="UP000054248"/>
    </source>
</evidence>
<name>A0A0C3LT26_9AGAM</name>
<evidence type="ECO:0000256" key="2">
    <source>
        <dbReference type="SAM" id="Phobius"/>
    </source>
</evidence>
<dbReference type="Proteomes" id="UP000054248">
    <property type="component" value="Unassembled WGS sequence"/>
</dbReference>